<proteinExistence type="predicted"/>
<organism evidence="1 2">
    <name type="scientific">Panagrolaimus sp. PS1159</name>
    <dbReference type="NCBI Taxonomy" id="55785"/>
    <lineage>
        <taxon>Eukaryota</taxon>
        <taxon>Metazoa</taxon>
        <taxon>Ecdysozoa</taxon>
        <taxon>Nematoda</taxon>
        <taxon>Chromadorea</taxon>
        <taxon>Rhabditida</taxon>
        <taxon>Tylenchina</taxon>
        <taxon>Panagrolaimomorpha</taxon>
        <taxon>Panagrolaimoidea</taxon>
        <taxon>Panagrolaimidae</taxon>
        <taxon>Panagrolaimus</taxon>
    </lineage>
</organism>
<reference evidence="2" key="1">
    <citation type="submission" date="2022-11" db="UniProtKB">
        <authorList>
            <consortium name="WormBaseParasite"/>
        </authorList>
    </citation>
    <scope>IDENTIFICATION</scope>
</reference>
<dbReference type="Proteomes" id="UP000887580">
    <property type="component" value="Unplaced"/>
</dbReference>
<sequence length="87" mass="10383">MLALFKLFRDRNFKNRWLDLLVVFLTFTAGLPICKHLNVTQQWRVIVILNFCGWFNLLNLVKKLPRFGVYVLMVRKFLKKGNLIKLS</sequence>
<name>A0AC35FZS3_9BILA</name>
<evidence type="ECO:0000313" key="1">
    <source>
        <dbReference type="Proteomes" id="UP000887580"/>
    </source>
</evidence>
<evidence type="ECO:0000313" key="2">
    <source>
        <dbReference type="WBParaSite" id="PS1159_v2.g22009.t1"/>
    </source>
</evidence>
<accession>A0AC35FZS3</accession>
<dbReference type="WBParaSite" id="PS1159_v2.g22009.t1">
    <property type="protein sequence ID" value="PS1159_v2.g22009.t1"/>
    <property type="gene ID" value="PS1159_v2.g22009"/>
</dbReference>
<protein>
    <submittedName>
        <fullName evidence="2">Uncharacterized protein</fullName>
    </submittedName>
</protein>